<comment type="catalytic activity">
    <reaction evidence="11">
        <text>L-threonyl-[protein] + ATP = O-phospho-L-threonyl-[protein] + ADP + H(+)</text>
        <dbReference type="Rhea" id="RHEA:46608"/>
        <dbReference type="Rhea" id="RHEA-COMP:11060"/>
        <dbReference type="Rhea" id="RHEA-COMP:11605"/>
        <dbReference type="ChEBI" id="CHEBI:15378"/>
        <dbReference type="ChEBI" id="CHEBI:30013"/>
        <dbReference type="ChEBI" id="CHEBI:30616"/>
        <dbReference type="ChEBI" id="CHEBI:61977"/>
        <dbReference type="ChEBI" id="CHEBI:456216"/>
        <dbReference type="EC" id="2.7.11.1"/>
    </reaction>
    <physiologicalReaction direction="left-to-right" evidence="11">
        <dbReference type="Rhea" id="RHEA:46609"/>
    </physiologicalReaction>
</comment>
<dbReference type="Gene3D" id="3.30.200.20">
    <property type="entry name" value="Phosphorylase Kinase, domain 1"/>
    <property type="match status" value="1"/>
</dbReference>
<comment type="similarity">
    <text evidence="7">Belongs to the protein kinase superfamily. CMGC Ser/Thr protein kinase family.</text>
</comment>
<keyword evidence="3" id="KW-0808">Transferase</keyword>
<name>A0A7M5WVU9_9CNID</name>
<feature type="compositionally biased region" description="Acidic residues" evidence="13">
    <location>
        <begin position="33"/>
        <end position="46"/>
    </location>
</feature>
<evidence type="ECO:0000259" key="14">
    <source>
        <dbReference type="PROSITE" id="PS50011"/>
    </source>
</evidence>
<keyword evidence="2" id="KW-0723">Serine/threonine-protein kinase</keyword>
<feature type="compositionally biased region" description="Low complexity" evidence="13">
    <location>
        <begin position="488"/>
        <end position="498"/>
    </location>
</feature>
<keyword evidence="4" id="KW-0547">Nucleotide-binding</keyword>
<proteinExistence type="inferred from homology"/>
<dbReference type="InterPro" id="IPR008271">
    <property type="entry name" value="Ser/Thr_kinase_AS"/>
</dbReference>
<dbReference type="InterPro" id="IPR050494">
    <property type="entry name" value="Ser_Thr_dual-spec_kinase"/>
</dbReference>
<evidence type="ECO:0000256" key="4">
    <source>
        <dbReference type="ARBA" id="ARBA00022741"/>
    </source>
</evidence>
<dbReference type="EnsemblMetazoa" id="CLYHEMT013666.2">
    <property type="protein sequence ID" value="CLYHEMP013666.2"/>
    <property type="gene ID" value="CLYHEMG013666"/>
</dbReference>
<feature type="region of interest" description="Disordered" evidence="13">
    <location>
        <begin position="469"/>
        <end position="562"/>
    </location>
</feature>
<evidence type="ECO:0000256" key="2">
    <source>
        <dbReference type="ARBA" id="ARBA00022527"/>
    </source>
</evidence>
<feature type="compositionally biased region" description="Basic and acidic residues" evidence="13">
    <location>
        <begin position="152"/>
        <end position="194"/>
    </location>
</feature>
<evidence type="ECO:0000256" key="6">
    <source>
        <dbReference type="ARBA" id="ARBA00022840"/>
    </source>
</evidence>
<dbReference type="EnsemblMetazoa" id="CLYHEMT013666.1">
    <property type="protein sequence ID" value="CLYHEMP013666.1"/>
    <property type="gene ID" value="CLYHEMG013666"/>
</dbReference>
<feature type="region of interest" description="Disordered" evidence="13">
    <location>
        <begin position="107"/>
        <end position="420"/>
    </location>
</feature>
<evidence type="ECO:0000256" key="10">
    <source>
        <dbReference type="ARBA" id="ARBA00046964"/>
    </source>
</evidence>
<dbReference type="PANTHER" id="PTHR24058:SF103">
    <property type="entry name" value="SERINE_THREONINE-PROTEIN KINASE PRP4 HOMOLOG"/>
    <property type="match status" value="1"/>
</dbReference>
<reference evidence="15" key="1">
    <citation type="submission" date="2021-01" db="UniProtKB">
        <authorList>
            <consortium name="EnsemblMetazoa"/>
        </authorList>
    </citation>
    <scope>IDENTIFICATION</scope>
</reference>
<evidence type="ECO:0000256" key="11">
    <source>
        <dbReference type="ARBA" id="ARBA00048659"/>
    </source>
</evidence>
<evidence type="ECO:0000256" key="1">
    <source>
        <dbReference type="ARBA" id="ARBA00012513"/>
    </source>
</evidence>
<evidence type="ECO:0000313" key="15">
    <source>
        <dbReference type="EnsemblMetazoa" id="CLYHEMP013666.1"/>
    </source>
</evidence>
<feature type="compositionally biased region" description="Basic and acidic residues" evidence="13">
    <location>
        <begin position="623"/>
        <end position="670"/>
    </location>
</feature>
<feature type="compositionally biased region" description="Basic and acidic residues" evidence="13">
    <location>
        <begin position="280"/>
        <end position="368"/>
    </location>
</feature>
<dbReference type="EC" id="2.7.11.1" evidence="1"/>
<comment type="subunit">
    <text evidence="10">Interacts with CLK1 C-terminus. Associates with the U5 snRNP and NCOR1 deacetylase complexes. Identified in the spliceosome C complex.</text>
</comment>
<dbReference type="GO" id="GO:0004674">
    <property type="term" value="F:protein serine/threonine kinase activity"/>
    <property type="evidence" value="ECO:0007669"/>
    <property type="project" value="UniProtKB-KW"/>
</dbReference>
<dbReference type="GO" id="GO:0005524">
    <property type="term" value="F:ATP binding"/>
    <property type="evidence" value="ECO:0007669"/>
    <property type="project" value="UniProtKB-KW"/>
</dbReference>
<keyword evidence="16" id="KW-1185">Reference proteome</keyword>
<dbReference type="Gene3D" id="1.10.510.10">
    <property type="entry name" value="Transferase(Phosphotransferase) domain 1"/>
    <property type="match status" value="1"/>
</dbReference>
<evidence type="ECO:0000256" key="3">
    <source>
        <dbReference type="ARBA" id="ARBA00022679"/>
    </source>
</evidence>
<dbReference type="Pfam" id="PF00069">
    <property type="entry name" value="Pkinase"/>
    <property type="match status" value="1"/>
</dbReference>
<feature type="compositionally biased region" description="Basic and acidic residues" evidence="13">
    <location>
        <begin position="116"/>
        <end position="141"/>
    </location>
</feature>
<evidence type="ECO:0000256" key="13">
    <source>
        <dbReference type="SAM" id="MobiDB-lite"/>
    </source>
</evidence>
<dbReference type="InterPro" id="IPR000719">
    <property type="entry name" value="Prot_kinase_dom"/>
</dbReference>
<protein>
    <recommendedName>
        <fullName evidence="8">Serine/threonine-protein kinase PRP4 homolog</fullName>
        <ecNumber evidence="1">2.7.11.1</ecNumber>
    </recommendedName>
    <alternativeName>
        <fullName evidence="9">PRP4 pre-mRNA-processing factor 4 homolog</fullName>
    </alternativeName>
</protein>
<feature type="compositionally biased region" description="Basic and acidic residues" evidence="13">
    <location>
        <begin position="201"/>
        <end position="273"/>
    </location>
</feature>
<dbReference type="CDD" id="cd14135">
    <property type="entry name" value="STKc_PRP4"/>
    <property type="match status" value="1"/>
</dbReference>
<feature type="compositionally biased region" description="Basic residues" evidence="13">
    <location>
        <begin position="51"/>
        <end position="71"/>
    </location>
</feature>
<feature type="compositionally biased region" description="Polar residues" evidence="13">
    <location>
        <begin position="78"/>
        <end position="87"/>
    </location>
</feature>
<feature type="region of interest" description="Disordered" evidence="13">
    <location>
        <begin position="576"/>
        <end position="719"/>
    </location>
</feature>
<dbReference type="PROSITE" id="PS00108">
    <property type="entry name" value="PROTEIN_KINASE_ST"/>
    <property type="match status" value="1"/>
</dbReference>
<feature type="compositionally biased region" description="Basic and acidic residues" evidence="13">
    <location>
        <begin position="503"/>
        <end position="562"/>
    </location>
</feature>
<feature type="compositionally biased region" description="Basic and acidic residues" evidence="13">
    <location>
        <begin position="576"/>
        <end position="613"/>
    </location>
</feature>
<dbReference type="GO" id="GO:0045292">
    <property type="term" value="P:mRNA cis splicing, via spliceosome"/>
    <property type="evidence" value="ECO:0007669"/>
    <property type="project" value="InterPro"/>
</dbReference>
<dbReference type="InterPro" id="IPR011009">
    <property type="entry name" value="Kinase-like_dom_sf"/>
</dbReference>
<keyword evidence="6" id="KW-0067">ATP-binding</keyword>
<evidence type="ECO:0000256" key="5">
    <source>
        <dbReference type="ARBA" id="ARBA00022777"/>
    </source>
</evidence>
<dbReference type="InterPro" id="IPR044092">
    <property type="entry name" value="STKc_PRP4"/>
</dbReference>
<dbReference type="SMART" id="SM00220">
    <property type="entry name" value="S_TKc"/>
    <property type="match status" value="1"/>
</dbReference>
<feature type="compositionally biased region" description="Basic and acidic residues" evidence="13">
    <location>
        <begin position="389"/>
        <end position="409"/>
    </location>
</feature>
<feature type="region of interest" description="Disordered" evidence="13">
    <location>
        <begin position="1"/>
        <end position="88"/>
    </location>
</feature>
<organism evidence="15 16">
    <name type="scientific">Clytia hemisphaerica</name>
    <dbReference type="NCBI Taxonomy" id="252671"/>
    <lineage>
        <taxon>Eukaryota</taxon>
        <taxon>Metazoa</taxon>
        <taxon>Cnidaria</taxon>
        <taxon>Hydrozoa</taxon>
        <taxon>Hydroidolina</taxon>
        <taxon>Leptothecata</taxon>
        <taxon>Obeliida</taxon>
        <taxon>Clytiidae</taxon>
        <taxon>Clytia</taxon>
    </lineage>
</organism>
<dbReference type="RefSeq" id="XP_066919498.1">
    <property type="nucleotide sequence ID" value="XM_067063397.1"/>
</dbReference>
<evidence type="ECO:0000256" key="7">
    <source>
        <dbReference type="ARBA" id="ARBA00023596"/>
    </source>
</evidence>
<comment type="catalytic activity">
    <reaction evidence="12">
        <text>L-seryl-[protein] + ATP = O-phospho-L-seryl-[protein] + ADP + H(+)</text>
        <dbReference type="Rhea" id="RHEA:17989"/>
        <dbReference type="Rhea" id="RHEA-COMP:9863"/>
        <dbReference type="Rhea" id="RHEA-COMP:11604"/>
        <dbReference type="ChEBI" id="CHEBI:15378"/>
        <dbReference type="ChEBI" id="CHEBI:29999"/>
        <dbReference type="ChEBI" id="CHEBI:30616"/>
        <dbReference type="ChEBI" id="CHEBI:83421"/>
        <dbReference type="ChEBI" id="CHEBI:456216"/>
        <dbReference type="EC" id="2.7.11.1"/>
    </reaction>
    <physiologicalReaction direction="left-to-right" evidence="12">
        <dbReference type="Rhea" id="RHEA:17990"/>
    </physiologicalReaction>
</comment>
<dbReference type="GeneID" id="136806817"/>
<dbReference type="SUPFAM" id="SSF56112">
    <property type="entry name" value="Protein kinase-like (PK-like)"/>
    <property type="match status" value="1"/>
</dbReference>
<keyword evidence="5" id="KW-0418">Kinase</keyword>
<feature type="compositionally biased region" description="Acidic residues" evidence="13">
    <location>
        <begin position="410"/>
        <end position="420"/>
    </location>
</feature>
<accession>A0A7M5WVU9</accession>
<dbReference type="PANTHER" id="PTHR24058">
    <property type="entry name" value="DUAL SPECIFICITY PROTEIN KINASE"/>
    <property type="match status" value="1"/>
</dbReference>
<evidence type="ECO:0000256" key="12">
    <source>
        <dbReference type="ARBA" id="ARBA00048977"/>
    </source>
</evidence>
<dbReference type="Proteomes" id="UP000594262">
    <property type="component" value="Unplaced"/>
</dbReference>
<evidence type="ECO:0000256" key="9">
    <source>
        <dbReference type="ARBA" id="ARBA00031858"/>
    </source>
</evidence>
<dbReference type="PROSITE" id="PS50011">
    <property type="entry name" value="PROTEIN_KINASE_DOM"/>
    <property type="match status" value="1"/>
</dbReference>
<dbReference type="OrthoDB" id="3967at2759"/>
<feature type="compositionally biased region" description="Basic residues" evidence="13">
    <location>
        <begin position="369"/>
        <end position="388"/>
    </location>
</feature>
<sequence length="1058" mass="124166">MGKSKDIVDISSSEESEAEERHHKMKSTVSHMDEEEAISGLDDMERDETSKHRKKKKKEKKKHKSKKKSRKKSENDDSAGSNPTESNMIDVLIDLADLDQLEKRKKLLQEQLGEESTDKNGRDSTNDDRKNAYSEIMKDLTENDSEVARMIQECKMEALDDEPKKDKKDKDSNRRRSESNSRRPPDKTRSTSRDRHSRPSRSSDRKHRENESHRSRDKDREKDRHRDHDKNRDSERAREIERVREREKEREREREREREKERQREERQREKEKHSRHKERGKENGDDSRKDKERDSTHRRSKDHKESDRDKDRSRRDSEKDTDRKDRDRHREKEKGHDRDHDKDRSHDRSKDRDHDKDRGNRTKDSDRSHHRSRHRSRSRDRKRRSRSRSRDRNGKNKTPVEFEKHSSDEEVNLDELAESMEVDEEALIAKRREERKALMEKLKPTPPPSEKPPLVAVAETATVVVAEEKALNGVSSPKENELDSSDESSSNESVSSSDNDDSDRALLLKQKLQEEKEKLKQKEHQRLLHRMDKDKAKVSDKLKMVDKQDNLSKDEKVKEKERLSVKLKKIARAIQKEKTREEERRTKFEQNKLKDKEKMLRERLKRKQETKIESSPNKSKKRFVESEETDAKKQKMEEKETSVIKEEKAVTKEKEGEVGKPEGGEQHESTDEDETGGMDMFADEGSNMFSENFDSPASGGVKAGQQQQDGNNLDDTDDAEGYYKLRVGEMMDGRYNVYGYTGQGVFSNVVRARDTLKANMEVAIKIMRSNEIMSKQGKQEMKILQQLNEADPDDKYHCLRMHRHFDHKQHLCLVFESLSMNLREVLKKYGNNVGLHIKAVRSYTQQMLFALRLLKKCGIIHADIKPDNILVNESKSMLKLCDFGSASSLSDNDITPYLVSRFYRAPEIIIGRKYDTMIDLWSIACTVFEIYSGKILFSGKTNNEMLKLMFDVKGRMPNKVVKKAMFREKHFDESFNFMFIETDKITQKEKFSIINYGTTPSKDLLEMLIGRHNLTDEAKKKVIQLRDLIDKMLTLDPAKRISVSQALQHPFITEKIN</sequence>
<dbReference type="AlphaFoldDB" id="A0A7M5WVU9"/>
<feature type="domain" description="Protein kinase" evidence="14">
    <location>
        <begin position="736"/>
        <end position="1053"/>
    </location>
</feature>
<dbReference type="FunFam" id="1.10.510.10:FF:000078">
    <property type="entry name" value="Serine/threonine-protein kinase PRP4 homolog"/>
    <property type="match status" value="1"/>
</dbReference>
<evidence type="ECO:0000256" key="8">
    <source>
        <dbReference type="ARBA" id="ARBA00023637"/>
    </source>
</evidence>
<evidence type="ECO:0000313" key="16">
    <source>
        <dbReference type="Proteomes" id="UP000594262"/>
    </source>
</evidence>